<dbReference type="RefSeq" id="WP_122915391.1">
    <property type="nucleotide sequence ID" value="NZ_RHHT01000066.1"/>
</dbReference>
<evidence type="ECO:0000313" key="5">
    <source>
        <dbReference type="Proteomes" id="UP000281915"/>
    </source>
</evidence>
<feature type="domain" description="WCX" evidence="3">
    <location>
        <begin position="220"/>
        <end position="291"/>
    </location>
</feature>
<dbReference type="InterPro" id="IPR051534">
    <property type="entry name" value="CBASS_pafABC_assoc_protein"/>
</dbReference>
<protein>
    <submittedName>
        <fullName evidence="4">YafY family transcriptional regulator</fullName>
    </submittedName>
</protein>
<gene>
    <name evidence="4" type="ORF">EDM58_22920</name>
</gene>
<dbReference type="PANTHER" id="PTHR34580">
    <property type="match status" value="1"/>
</dbReference>
<accession>A0A3M8C5V2</accession>
<evidence type="ECO:0000313" key="4">
    <source>
        <dbReference type="EMBL" id="RNB70931.1"/>
    </source>
</evidence>
<dbReference type="InterPro" id="IPR057727">
    <property type="entry name" value="WCX_dom"/>
</dbReference>
<dbReference type="PROSITE" id="PS52050">
    <property type="entry name" value="WYL"/>
    <property type="match status" value="1"/>
</dbReference>
<evidence type="ECO:0000259" key="2">
    <source>
        <dbReference type="Pfam" id="PF13280"/>
    </source>
</evidence>
<sequence>MKLDRMLAITLELMAKKRVRASDLAARFEVSTRTIYREIELINQAGIPVVSFTGADGGFELMDGFFLTKQHFTVSDFSAIYQLLRGVEGAVGDRFTLLKDKLETLHPKLSNHDSEDLLLDLGSSTREEKEIVRVVYRAIQQKQVIAFTYRSASGTVTDRRVEPNRLLWERGVWYLEGYCLSRLAIRLFCVSRMTSLHLSGEKFQPRELVPTHPEDDPIGIHAHLRFDKTAEPRVSEQFAGQCRYAGEHIEVETVFYTKDYALSVVLSYGAKVVVVSPPELKEAVIEAIEEIRRRYPELGKKNR</sequence>
<comment type="caution">
    <text evidence="4">The sequence shown here is derived from an EMBL/GenBank/DDBJ whole genome shotgun (WGS) entry which is preliminary data.</text>
</comment>
<dbReference type="Pfam" id="PF13280">
    <property type="entry name" value="WYL"/>
    <property type="match status" value="1"/>
</dbReference>
<dbReference type="InterPro" id="IPR026881">
    <property type="entry name" value="WYL_dom"/>
</dbReference>
<dbReference type="Gene3D" id="1.10.10.10">
    <property type="entry name" value="Winged helix-like DNA-binding domain superfamily/Winged helix DNA-binding domain"/>
    <property type="match status" value="1"/>
</dbReference>
<dbReference type="PANTHER" id="PTHR34580:SF1">
    <property type="entry name" value="PROTEIN PAFC"/>
    <property type="match status" value="1"/>
</dbReference>
<organism evidence="4 5">
    <name type="scientific">Brevibacillus panacihumi</name>
    <dbReference type="NCBI Taxonomy" id="497735"/>
    <lineage>
        <taxon>Bacteria</taxon>
        <taxon>Bacillati</taxon>
        <taxon>Bacillota</taxon>
        <taxon>Bacilli</taxon>
        <taxon>Bacillales</taxon>
        <taxon>Paenibacillaceae</taxon>
        <taxon>Brevibacillus</taxon>
    </lineage>
</organism>
<dbReference type="InterPro" id="IPR036388">
    <property type="entry name" value="WH-like_DNA-bd_sf"/>
</dbReference>
<dbReference type="InterPro" id="IPR036390">
    <property type="entry name" value="WH_DNA-bd_sf"/>
</dbReference>
<dbReference type="Pfam" id="PF08279">
    <property type="entry name" value="HTH_11"/>
    <property type="match status" value="1"/>
</dbReference>
<dbReference type="Proteomes" id="UP000281915">
    <property type="component" value="Unassembled WGS sequence"/>
</dbReference>
<reference evidence="4 5" key="1">
    <citation type="submission" date="2018-10" db="EMBL/GenBank/DDBJ databases">
        <title>Phylogenomics of Brevibacillus.</title>
        <authorList>
            <person name="Dunlap C."/>
        </authorList>
    </citation>
    <scope>NUCLEOTIDE SEQUENCE [LARGE SCALE GENOMIC DNA]</scope>
    <source>
        <strain evidence="4 5">JCM 15085</strain>
    </source>
</reference>
<feature type="domain" description="WYL" evidence="2">
    <location>
        <begin position="130"/>
        <end position="197"/>
    </location>
</feature>
<name>A0A3M8C5V2_9BACL</name>
<dbReference type="PIRSF" id="PIRSF016838">
    <property type="entry name" value="PafC"/>
    <property type="match status" value="1"/>
</dbReference>
<dbReference type="Pfam" id="PF25583">
    <property type="entry name" value="WCX"/>
    <property type="match status" value="1"/>
</dbReference>
<feature type="domain" description="Helix-turn-helix type 11" evidence="1">
    <location>
        <begin position="5"/>
        <end position="54"/>
    </location>
</feature>
<dbReference type="SUPFAM" id="SSF46785">
    <property type="entry name" value="Winged helix' DNA-binding domain"/>
    <property type="match status" value="1"/>
</dbReference>
<dbReference type="EMBL" id="RHHT01000066">
    <property type="protein sequence ID" value="RNB70931.1"/>
    <property type="molecule type" value="Genomic_DNA"/>
</dbReference>
<dbReference type="InterPro" id="IPR013196">
    <property type="entry name" value="HTH_11"/>
</dbReference>
<proteinExistence type="predicted"/>
<evidence type="ECO:0000259" key="1">
    <source>
        <dbReference type="Pfam" id="PF08279"/>
    </source>
</evidence>
<dbReference type="InterPro" id="IPR028349">
    <property type="entry name" value="PafC-like"/>
</dbReference>
<evidence type="ECO:0000259" key="3">
    <source>
        <dbReference type="Pfam" id="PF25583"/>
    </source>
</evidence>
<dbReference type="AlphaFoldDB" id="A0A3M8C5V2"/>